<dbReference type="SUPFAM" id="SSF53335">
    <property type="entry name" value="S-adenosyl-L-methionine-dependent methyltransferases"/>
    <property type="match status" value="1"/>
</dbReference>
<dbReference type="Proteomes" id="UP000572680">
    <property type="component" value="Unassembled WGS sequence"/>
</dbReference>
<evidence type="ECO:0000256" key="1">
    <source>
        <dbReference type="ARBA" id="ARBA00022603"/>
    </source>
</evidence>
<organism evidence="8 9">
    <name type="scientific">Actinomadura namibiensis</name>
    <dbReference type="NCBI Taxonomy" id="182080"/>
    <lineage>
        <taxon>Bacteria</taxon>
        <taxon>Bacillati</taxon>
        <taxon>Actinomycetota</taxon>
        <taxon>Actinomycetes</taxon>
        <taxon>Streptosporangiales</taxon>
        <taxon>Thermomonosporaceae</taxon>
        <taxon>Actinomadura</taxon>
    </lineage>
</organism>
<sequence>MTHRAPRDHHANHADRAQRARPTGSARDRARRTLSQNFLADPAALARYIRAVDTGPGELVVEVGAGDGRITAALARRCAHVIAYEIDPHLVPRLRRRCADLPDVTVVAGDFLRSRPPRRAFHLTGNIPYAATARIVTWALDAPHLTAATLITQREYARKRTGDYGRWSRLTVASWPLFDWRLLGRIDRDRFRPVPRVDAAILGLRRRPAPLLPPEALAGYRACVETGFTGRGGTLRASLREHHPHRRVEAALRTAGIDRDAVVAHVHPDQWIRLFAVLYDVRHNMPYDPPR</sequence>
<proteinExistence type="inferred from homology"/>
<evidence type="ECO:0000313" key="9">
    <source>
        <dbReference type="Proteomes" id="UP000572680"/>
    </source>
</evidence>
<name>A0A7W3LS77_ACTNM</name>
<keyword evidence="1 5" id="KW-0489">Methyltransferase</keyword>
<dbReference type="InterPro" id="IPR029063">
    <property type="entry name" value="SAM-dependent_MTases_sf"/>
</dbReference>
<dbReference type="PANTHER" id="PTHR11727:SF7">
    <property type="entry name" value="DIMETHYLADENOSINE TRANSFERASE-RELATED"/>
    <property type="match status" value="1"/>
</dbReference>
<dbReference type="InterPro" id="IPR020598">
    <property type="entry name" value="rRNA_Ade_methylase_Trfase_N"/>
</dbReference>
<dbReference type="GO" id="GO:0003723">
    <property type="term" value="F:RNA binding"/>
    <property type="evidence" value="ECO:0007669"/>
    <property type="project" value="UniProtKB-UniRule"/>
</dbReference>
<feature type="compositionally biased region" description="Basic and acidic residues" evidence="6">
    <location>
        <begin position="8"/>
        <end position="18"/>
    </location>
</feature>
<dbReference type="GO" id="GO:0000179">
    <property type="term" value="F:rRNA (adenine-N6,N6-)-dimethyltransferase activity"/>
    <property type="evidence" value="ECO:0007669"/>
    <property type="project" value="UniProtKB-UniRule"/>
</dbReference>
<dbReference type="Gene3D" id="1.10.8.100">
    <property type="entry name" value="Ribosomal RNA adenine dimethylase-like, domain 2"/>
    <property type="match status" value="1"/>
</dbReference>
<dbReference type="NCBIfam" id="NF000337">
    <property type="entry name" value="erm_SHROVE"/>
    <property type="match status" value="1"/>
</dbReference>
<dbReference type="InterPro" id="IPR023165">
    <property type="entry name" value="rRNA_Ade_diMease-like_C"/>
</dbReference>
<dbReference type="PROSITE" id="PS01131">
    <property type="entry name" value="RRNA_A_DIMETH"/>
    <property type="match status" value="1"/>
</dbReference>
<dbReference type="PROSITE" id="PS51689">
    <property type="entry name" value="SAM_RNA_A_N6_MT"/>
    <property type="match status" value="1"/>
</dbReference>
<dbReference type="InterPro" id="IPR020596">
    <property type="entry name" value="rRNA_Ade_Mease_Trfase_CS"/>
</dbReference>
<evidence type="ECO:0000256" key="3">
    <source>
        <dbReference type="ARBA" id="ARBA00022691"/>
    </source>
</evidence>
<evidence type="ECO:0000256" key="6">
    <source>
        <dbReference type="SAM" id="MobiDB-lite"/>
    </source>
</evidence>
<dbReference type="Gene3D" id="3.40.50.150">
    <property type="entry name" value="Vaccinia Virus protein VP39"/>
    <property type="match status" value="1"/>
</dbReference>
<feature type="binding site" evidence="5">
    <location>
        <position position="64"/>
    </location>
    <ligand>
        <name>S-adenosyl-L-methionine</name>
        <dbReference type="ChEBI" id="CHEBI:59789"/>
    </ligand>
</feature>
<keyword evidence="2 5" id="KW-0808">Transferase</keyword>
<dbReference type="GO" id="GO:0052910">
    <property type="term" value="F:23S rRNA (adenine(2085)-N(6))-dimethyltransferase activity"/>
    <property type="evidence" value="ECO:0007669"/>
    <property type="project" value="UniProtKB-EC"/>
</dbReference>
<gene>
    <name evidence="8" type="ORF">HNR61_005036</name>
</gene>
<dbReference type="Pfam" id="PF00398">
    <property type="entry name" value="RrnaAD"/>
    <property type="match status" value="1"/>
</dbReference>
<feature type="domain" description="Ribosomal RNA adenine methylase transferase N-terminal" evidence="7">
    <location>
        <begin position="44"/>
        <end position="208"/>
    </location>
</feature>
<evidence type="ECO:0000313" key="8">
    <source>
        <dbReference type="EMBL" id="MBA8953386.1"/>
    </source>
</evidence>
<feature type="binding site" evidence="5">
    <location>
        <position position="37"/>
    </location>
    <ligand>
        <name>S-adenosyl-L-methionine</name>
        <dbReference type="ChEBI" id="CHEBI:59789"/>
    </ligand>
</feature>
<dbReference type="InterPro" id="IPR001737">
    <property type="entry name" value="KsgA/Erm"/>
</dbReference>
<keyword evidence="3 5" id="KW-0949">S-adenosyl-L-methionine</keyword>
<comment type="similarity">
    <text evidence="5">Belongs to the class I-like SAM-binding methyltransferase superfamily. rRNA adenine N(6)-methyltransferase family.</text>
</comment>
<feature type="binding site" evidence="5">
    <location>
        <position position="85"/>
    </location>
    <ligand>
        <name>S-adenosyl-L-methionine</name>
        <dbReference type="ChEBI" id="CHEBI:59789"/>
    </ligand>
</feature>
<dbReference type="GO" id="GO:0005829">
    <property type="term" value="C:cytosol"/>
    <property type="evidence" value="ECO:0007669"/>
    <property type="project" value="TreeGrafter"/>
</dbReference>
<dbReference type="EC" id="2.1.1.184" evidence="8"/>
<dbReference type="EMBL" id="JACJIA010000006">
    <property type="protein sequence ID" value="MBA8953386.1"/>
    <property type="molecule type" value="Genomic_DNA"/>
</dbReference>
<dbReference type="NCBIfam" id="NF000499">
    <property type="entry name" value="Erm23S_rRNA_broad"/>
    <property type="match status" value="1"/>
</dbReference>
<reference evidence="8 9" key="1">
    <citation type="submission" date="2020-08" db="EMBL/GenBank/DDBJ databases">
        <title>Genomic Encyclopedia of Type Strains, Phase IV (KMG-IV): sequencing the most valuable type-strain genomes for metagenomic binning, comparative biology and taxonomic classification.</title>
        <authorList>
            <person name="Goeker M."/>
        </authorList>
    </citation>
    <scope>NUCLEOTIDE SEQUENCE [LARGE SCALE GENOMIC DNA]</scope>
    <source>
        <strain evidence="8 9">DSM 44197</strain>
    </source>
</reference>
<dbReference type="PANTHER" id="PTHR11727">
    <property type="entry name" value="DIMETHYLADENOSINE TRANSFERASE"/>
    <property type="match status" value="1"/>
</dbReference>
<evidence type="ECO:0000256" key="4">
    <source>
        <dbReference type="ARBA" id="ARBA00022884"/>
    </source>
</evidence>
<dbReference type="RefSeq" id="WP_182845542.1">
    <property type="nucleotide sequence ID" value="NZ_BAAALP010000001.1"/>
</dbReference>
<feature type="binding site" evidence="5">
    <location>
        <position position="110"/>
    </location>
    <ligand>
        <name>S-adenosyl-L-methionine</name>
        <dbReference type="ChEBI" id="CHEBI:59789"/>
    </ligand>
</feature>
<evidence type="ECO:0000259" key="7">
    <source>
        <dbReference type="SMART" id="SM00650"/>
    </source>
</evidence>
<comment type="caution">
    <text evidence="8">The sequence shown here is derived from an EMBL/GenBank/DDBJ whole genome shotgun (WGS) entry which is preliminary data.</text>
</comment>
<keyword evidence="4 5" id="KW-0694">RNA-binding</keyword>
<feature type="region of interest" description="Disordered" evidence="6">
    <location>
        <begin position="1"/>
        <end position="29"/>
    </location>
</feature>
<evidence type="ECO:0000256" key="2">
    <source>
        <dbReference type="ARBA" id="ARBA00022679"/>
    </source>
</evidence>
<accession>A0A7W3LS77</accession>
<protein>
    <submittedName>
        <fullName evidence="8">23S rRNA (Adenine-N6)-dimethyltransferase</fullName>
        <ecNumber evidence="8">2.1.1.184</ecNumber>
    </submittedName>
</protein>
<dbReference type="CDD" id="cd02440">
    <property type="entry name" value="AdoMet_MTases"/>
    <property type="match status" value="1"/>
</dbReference>
<keyword evidence="9" id="KW-1185">Reference proteome</keyword>
<dbReference type="AlphaFoldDB" id="A0A7W3LS77"/>
<evidence type="ECO:0000256" key="5">
    <source>
        <dbReference type="PROSITE-ProRule" id="PRU01026"/>
    </source>
</evidence>
<dbReference type="SMART" id="SM00650">
    <property type="entry name" value="rADc"/>
    <property type="match status" value="1"/>
</dbReference>
<feature type="binding site" evidence="5">
    <location>
        <position position="39"/>
    </location>
    <ligand>
        <name>S-adenosyl-L-methionine</name>
        <dbReference type="ChEBI" id="CHEBI:59789"/>
    </ligand>
</feature>
<feature type="binding site" evidence="5">
    <location>
        <position position="126"/>
    </location>
    <ligand>
        <name>S-adenosyl-L-methionine</name>
        <dbReference type="ChEBI" id="CHEBI:59789"/>
    </ligand>
</feature>